<protein>
    <submittedName>
        <fullName evidence="1">Uncharacterized protein</fullName>
    </submittedName>
</protein>
<evidence type="ECO:0000313" key="1">
    <source>
        <dbReference type="EMBL" id="KAJ8636845.1"/>
    </source>
</evidence>
<evidence type="ECO:0000313" key="2">
    <source>
        <dbReference type="Proteomes" id="UP001234297"/>
    </source>
</evidence>
<name>A0ACC2LU10_PERAE</name>
<dbReference type="Proteomes" id="UP001234297">
    <property type="component" value="Chromosome 3"/>
</dbReference>
<proteinExistence type="predicted"/>
<comment type="caution">
    <text evidence="1">The sequence shown here is derived from an EMBL/GenBank/DDBJ whole genome shotgun (WGS) entry which is preliminary data.</text>
</comment>
<keyword evidence="2" id="KW-1185">Reference proteome</keyword>
<accession>A0ACC2LU10</accession>
<organism evidence="1 2">
    <name type="scientific">Persea americana</name>
    <name type="common">Avocado</name>
    <dbReference type="NCBI Taxonomy" id="3435"/>
    <lineage>
        <taxon>Eukaryota</taxon>
        <taxon>Viridiplantae</taxon>
        <taxon>Streptophyta</taxon>
        <taxon>Embryophyta</taxon>
        <taxon>Tracheophyta</taxon>
        <taxon>Spermatophyta</taxon>
        <taxon>Magnoliopsida</taxon>
        <taxon>Magnoliidae</taxon>
        <taxon>Laurales</taxon>
        <taxon>Lauraceae</taxon>
        <taxon>Persea</taxon>
    </lineage>
</organism>
<reference evidence="1 2" key="1">
    <citation type="journal article" date="2022" name="Hortic Res">
        <title>A haplotype resolved chromosomal level avocado genome allows analysis of novel avocado genes.</title>
        <authorList>
            <person name="Nath O."/>
            <person name="Fletcher S.J."/>
            <person name="Hayward A."/>
            <person name="Shaw L.M."/>
            <person name="Masouleh A.K."/>
            <person name="Furtado A."/>
            <person name="Henry R.J."/>
            <person name="Mitter N."/>
        </authorList>
    </citation>
    <scope>NUCLEOTIDE SEQUENCE [LARGE SCALE GENOMIC DNA]</scope>
    <source>
        <strain evidence="2">cv. Hass</strain>
    </source>
</reference>
<sequence length="205" mass="22855">MRRTEESSLHLPFFKTAHLRRFGPLRGNLILGQRNLRITVVWRRTVINILKYYMEGEGEGAAIGIDLGTTYSCVAVWLSQHERVEIITNDQGNRTTPSYVAFTDTERLIGEAAKNQAPMNPINSVFVVFFPLGFASLRAQVLPTSDLVCLEIGSSTPQIYSVAASLNFPHLKFAPPCQLRSASPRARILQTSYLLCCKSRSNLPA</sequence>
<dbReference type="EMBL" id="CM056811">
    <property type="protein sequence ID" value="KAJ8636845.1"/>
    <property type="molecule type" value="Genomic_DNA"/>
</dbReference>
<gene>
    <name evidence="1" type="ORF">MRB53_011112</name>
</gene>